<evidence type="ECO:0000313" key="5">
    <source>
        <dbReference type="EMBL" id="GFT94073.1"/>
    </source>
</evidence>
<feature type="transmembrane region" description="Helical" evidence="3">
    <location>
        <begin position="172"/>
        <end position="193"/>
    </location>
</feature>
<evidence type="ECO:0000313" key="6">
    <source>
        <dbReference type="Proteomes" id="UP000887013"/>
    </source>
</evidence>
<evidence type="ECO:0000256" key="3">
    <source>
        <dbReference type="SAM" id="Phobius"/>
    </source>
</evidence>
<feature type="coiled-coil region" evidence="1">
    <location>
        <begin position="66"/>
        <end position="108"/>
    </location>
</feature>
<keyword evidence="4" id="KW-0732">Signal</keyword>
<dbReference type="Gene3D" id="1.20.120.20">
    <property type="entry name" value="Apolipoprotein"/>
    <property type="match status" value="1"/>
</dbReference>
<feature type="region of interest" description="Disordered" evidence="2">
    <location>
        <begin position="122"/>
        <end position="144"/>
    </location>
</feature>
<dbReference type="Proteomes" id="UP000887013">
    <property type="component" value="Unassembled WGS sequence"/>
</dbReference>
<evidence type="ECO:0000256" key="2">
    <source>
        <dbReference type="SAM" id="MobiDB-lite"/>
    </source>
</evidence>
<feature type="chain" id="PRO_5036444894" description="Spider venom protein" evidence="4">
    <location>
        <begin position="18"/>
        <end position="195"/>
    </location>
</feature>
<evidence type="ECO:0000256" key="4">
    <source>
        <dbReference type="SAM" id="SignalP"/>
    </source>
</evidence>
<organism evidence="5 6">
    <name type="scientific">Nephila pilipes</name>
    <name type="common">Giant wood spider</name>
    <name type="synonym">Nephila maculata</name>
    <dbReference type="NCBI Taxonomy" id="299642"/>
    <lineage>
        <taxon>Eukaryota</taxon>
        <taxon>Metazoa</taxon>
        <taxon>Ecdysozoa</taxon>
        <taxon>Arthropoda</taxon>
        <taxon>Chelicerata</taxon>
        <taxon>Arachnida</taxon>
        <taxon>Araneae</taxon>
        <taxon>Araneomorphae</taxon>
        <taxon>Entelegynae</taxon>
        <taxon>Araneoidea</taxon>
        <taxon>Nephilidae</taxon>
        <taxon>Nephila</taxon>
    </lineage>
</organism>
<dbReference type="OrthoDB" id="6437768at2759"/>
<keyword evidence="1" id="KW-0175">Coiled coil</keyword>
<keyword evidence="6" id="KW-1185">Reference proteome</keyword>
<comment type="caution">
    <text evidence="5">The sequence shown here is derived from an EMBL/GenBank/DDBJ whole genome shotgun (WGS) entry which is preliminary data.</text>
</comment>
<accession>A0A8X6PXC1</accession>
<sequence>MKLLFLLMSAVIYQAYTVYPIEGNKISENISIENGTAVENWYDFFNLTDSKLSYPQDMHGFGKKVVDKIKDKAKGVKDKIKDIKDKVKDKIKDVKDKIKDKIKTVKDKIGDRFDKVNDNLKDKVGGGGGRGGGGGNYRPYDRDGYRPYDRDYRDRYISGGGGSGVSDPAGKVILIVIGILFAVGVVVGIICYLRS</sequence>
<feature type="compositionally biased region" description="Gly residues" evidence="2">
    <location>
        <begin position="125"/>
        <end position="136"/>
    </location>
</feature>
<dbReference type="AlphaFoldDB" id="A0A8X6PXC1"/>
<evidence type="ECO:0008006" key="7">
    <source>
        <dbReference type="Google" id="ProtNLM"/>
    </source>
</evidence>
<dbReference type="EMBL" id="BMAW01025830">
    <property type="protein sequence ID" value="GFT94073.1"/>
    <property type="molecule type" value="Genomic_DNA"/>
</dbReference>
<feature type="signal peptide" evidence="4">
    <location>
        <begin position="1"/>
        <end position="17"/>
    </location>
</feature>
<keyword evidence="3" id="KW-1133">Transmembrane helix</keyword>
<proteinExistence type="predicted"/>
<keyword evidence="3" id="KW-0472">Membrane</keyword>
<keyword evidence="3" id="KW-0812">Transmembrane</keyword>
<reference evidence="5" key="1">
    <citation type="submission" date="2020-08" db="EMBL/GenBank/DDBJ databases">
        <title>Multicomponent nature underlies the extraordinary mechanical properties of spider dragline silk.</title>
        <authorList>
            <person name="Kono N."/>
            <person name="Nakamura H."/>
            <person name="Mori M."/>
            <person name="Yoshida Y."/>
            <person name="Ohtoshi R."/>
            <person name="Malay A.D."/>
            <person name="Moran D.A.P."/>
            <person name="Tomita M."/>
            <person name="Numata K."/>
            <person name="Arakawa K."/>
        </authorList>
    </citation>
    <scope>NUCLEOTIDE SEQUENCE</scope>
</reference>
<evidence type="ECO:0000256" key="1">
    <source>
        <dbReference type="SAM" id="Coils"/>
    </source>
</evidence>
<gene>
    <name evidence="5" type="ORF">NPIL_148711</name>
</gene>
<name>A0A8X6PXC1_NEPPI</name>
<protein>
    <recommendedName>
        <fullName evidence="7">Spider venom protein</fullName>
    </recommendedName>
</protein>